<keyword evidence="1" id="KW-0732">Signal</keyword>
<feature type="domain" description="DUF676" evidence="2">
    <location>
        <begin position="408"/>
        <end position="468"/>
    </location>
</feature>
<reference evidence="4 5" key="1">
    <citation type="submission" date="2023-05" db="EMBL/GenBank/DDBJ databases">
        <authorList>
            <person name="Zhang X."/>
        </authorList>
    </citation>
    <scope>NUCLEOTIDE SEQUENCE [LARGE SCALE GENOMIC DNA]</scope>
    <source>
        <strain evidence="4 5">DM2B3-1</strain>
    </source>
</reference>
<evidence type="ECO:0000259" key="2">
    <source>
        <dbReference type="Pfam" id="PF05057"/>
    </source>
</evidence>
<feature type="domain" description="Secretion system C-terminal sorting" evidence="3">
    <location>
        <begin position="943"/>
        <end position="1048"/>
    </location>
</feature>
<gene>
    <name evidence="4" type="ORF">QNI19_32300</name>
</gene>
<feature type="signal peptide" evidence="1">
    <location>
        <begin position="1"/>
        <end position="19"/>
    </location>
</feature>
<organism evidence="4 5">
    <name type="scientific">Xanthocytophaga flava</name>
    <dbReference type="NCBI Taxonomy" id="3048013"/>
    <lineage>
        <taxon>Bacteria</taxon>
        <taxon>Pseudomonadati</taxon>
        <taxon>Bacteroidota</taxon>
        <taxon>Cytophagia</taxon>
        <taxon>Cytophagales</taxon>
        <taxon>Rhodocytophagaceae</taxon>
        <taxon>Xanthocytophaga</taxon>
    </lineage>
</organism>
<comment type="caution">
    <text evidence="4">The sequence shown here is derived from an EMBL/GenBank/DDBJ whole genome shotgun (WGS) entry which is preliminary data.</text>
</comment>
<accession>A0ABT7CVH4</accession>
<dbReference type="Proteomes" id="UP001228581">
    <property type="component" value="Unassembled WGS sequence"/>
</dbReference>
<keyword evidence="5" id="KW-1185">Reference proteome</keyword>
<evidence type="ECO:0000313" key="5">
    <source>
        <dbReference type="Proteomes" id="UP001228581"/>
    </source>
</evidence>
<name>A0ABT7CVH4_9BACT</name>
<feature type="chain" id="PRO_5046194880" description="DUF676 domain-containing protein" evidence="1">
    <location>
        <begin position="20"/>
        <end position="1055"/>
    </location>
</feature>
<proteinExistence type="predicted"/>
<dbReference type="InterPro" id="IPR007751">
    <property type="entry name" value="DUF676_lipase-like"/>
</dbReference>
<evidence type="ECO:0000259" key="3">
    <source>
        <dbReference type="Pfam" id="PF18962"/>
    </source>
</evidence>
<dbReference type="Gene3D" id="3.40.50.1820">
    <property type="entry name" value="alpha/beta hydrolase"/>
    <property type="match status" value="1"/>
</dbReference>
<dbReference type="EMBL" id="JASJOT010000034">
    <property type="protein sequence ID" value="MDJ1497666.1"/>
    <property type="molecule type" value="Genomic_DNA"/>
</dbReference>
<evidence type="ECO:0008006" key="6">
    <source>
        <dbReference type="Google" id="ProtNLM"/>
    </source>
</evidence>
<dbReference type="InterPro" id="IPR026444">
    <property type="entry name" value="Secre_tail"/>
</dbReference>
<sequence>MHPKMYWLLLFFSSLVCYAQTIDTSTHIKAVDYHFQYLSKTPITTGVLYDRVFPTNRLDLFNQGTRQDTSSYYHFLQTHSEIYTAHYTAPTTRLPTTDELRAYAQTVTESGTVPLSILAFDFNHISPSALTQNLISYSNGFYYDVASRPTSPYLQKRLIEGAALTDKIRTGATSFRLPSELVFTNAGLSVTNVVIDFANGGAAQTLTPGGSAVTVSYSSGGDKALKLTINFSNGTQKVTYALLTVFGPSTCTSCRSNEPDYKAQFPPCFRERVNATIAFTPYETEVFSTQPGQLEAMYYYASNKTCLNNGTTKINVTQPIIVLDGFDPGDDRPGEELYGEYLKYSVNSNQDANLGDVLRAKNSDVIIVNFPKYTIGNISLGWFNTSIAIKRDGGADYVERNAFALIALIQNINQQLQASGSTKKITIIGPSMGGLISRYALAYMEKNNLNHNTDLWVSFDSPHQGANIPIGAQAFLKYFGSKGVQQAQKNLDDKIGSKAARQMLVHHHLAGQQVVAGAPGYRDRFVTALTTNGVTGSNGFPQIPRRVALINGAINGTRFSNTSCERILNMESTLTVNVLGLFKIYTYVQVAKAEINYSGNSGNTCKVFYGYITREKGQDVFANAPSNTISYDISPGGSFDTPSILAKEGSYKYQAQQILPVPIQVQNLILAYTLLPGTTTNFQVLKPTHSFIPTKSSLAFTGTSKDLGENLSGRNLVCSGETPFHAYYAPTTNEVHVTLTNANATWILNEIEKKPEENPLPGYAITGPAMLCQDGSYSISPAFPAGTSVVWSSLTPNVTITQAGLATRQNNYTGAFTIKAVVNSSCGKGTFTFSGQAQNGPATPTWIAHSAQGRNSTMYVNASIADVPGATAYKWYIDYVYKETTTSPSWYYEGPGACNSVHYVTASAVHPCYPDGLSATYGVTVSCGGGGIDLVAGQVSLVVYPNPASDQITVVSIKSDSTSTANGAQTSDSAANGSVKAQSTFSQSKTSFTETDIVDMSADLTLVNNYNQIVWQGKLEKGRASFNITKLQTGIYYLKTKTPTFNQTQMVQILR</sequence>
<dbReference type="InterPro" id="IPR029058">
    <property type="entry name" value="AB_hydrolase_fold"/>
</dbReference>
<protein>
    <recommendedName>
        <fullName evidence="6">DUF676 domain-containing protein</fullName>
    </recommendedName>
</protein>
<dbReference type="RefSeq" id="WP_314003415.1">
    <property type="nucleotide sequence ID" value="NZ_JASJOT010000034.1"/>
</dbReference>
<dbReference type="SUPFAM" id="SSF53474">
    <property type="entry name" value="alpha/beta-Hydrolases"/>
    <property type="match status" value="1"/>
</dbReference>
<dbReference type="Pfam" id="PF05057">
    <property type="entry name" value="DUF676"/>
    <property type="match status" value="1"/>
</dbReference>
<evidence type="ECO:0000256" key="1">
    <source>
        <dbReference type="SAM" id="SignalP"/>
    </source>
</evidence>
<evidence type="ECO:0000313" key="4">
    <source>
        <dbReference type="EMBL" id="MDJ1497666.1"/>
    </source>
</evidence>
<dbReference type="Pfam" id="PF18962">
    <property type="entry name" value="Por_Secre_tail"/>
    <property type="match status" value="1"/>
</dbReference>